<keyword evidence="4" id="KW-0255">Endonuclease</keyword>
<comment type="cofactor">
    <cofactor evidence="1">
        <name>a divalent metal cation</name>
        <dbReference type="ChEBI" id="CHEBI:60240"/>
    </cofactor>
</comment>
<keyword evidence="2" id="KW-0479">Metal-binding</keyword>
<evidence type="ECO:0000259" key="3">
    <source>
        <dbReference type="Pfam" id="PF13359"/>
    </source>
</evidence>
<protein>
    <submittedName>
        <fullName evidence="4">DDE superfamily endonuclease</fullName>
    </submittedName>
</protein>
<keyword evidence="5" id="KW-1185">Reference proteome</keyword>
<reference evidence="4 5" key="1">
    <citation type="journal article" date="2024" name="BMC Genomics">
        <title>De novo assembly and annotation of Popillia japonica's genome with initial clues to its potential as an invasive pest.</title>
        <authorList>
            <person name="Cucini C."/>
            <person name="Boschi S."/>
            <person name="Funari R."/>
            <person name="Cardaioli E."/>
            <person name="Iannotti N."/>
            <person name="Marturano G."/>
            <person name="Paoli F."/>
            <person name="Bruttini M."/>
            <person name="Carapelli A."/>
            <person name="Frati F."/>
            <person name="Nardi F."/>
        </authorList>
    </citation>
    <scope>NUCLEOTIDE SEQUENCE [LARGE SCALE GENOMIC DNA]</scope>
    <source>
        <strain evidence="4">DMR45628</strain>
    </source>
</reference>
<sequence length="159" mass="17910">MLDIQVQYMMLQYGRYQGYFMIRNSRLRFTGLLGDSGYTLQPWLFAPIVGAAPNTPEAQYTRRHATVSNTVERYIGLLKTRFRYGSVAPGKIIYACAILHNIALYGNIALSEIQLANEKVPVDGVGEDDGHHEASFTGKTMPIKDVKIQSRRDIHCLTL</sequence>
<feature type="domain" description="DDE Tnp4" evidence="3">
    <location>
        <begin position="32"/>
        <end position="101"/>
    </location>
</feature>
<name>A0AAW1MCB1_POPJA</name>
<accession>A0AAW1MCB1</accession>
<dbReference type="GO" id="GO:0046872">
    <property type="term" value="F:metal ion binding"/>
    <property type="evidence" value="ECO:0007669"/>
    <property type="project" value="UniProtKB-KW"/>
</dbReference>
<dbReference type="InterPro" id="IPR027806">
    <property type="entry name" value="HARBI1_dom"/>
</dbReference>
<dbReference type="Proteomes" id="UP001458880">
    <property type="component" value="Unassembled WGS sequence"/>
</dbReference>
<dbReference type="AlphaFoldDB" id="A0AAW1MCB1"/>
<evidence type="ECO:0000256" key="2">
    <source>
        <dbReference type="ARBA" id="ARBA00022723"/>
    </source>
</evidence>
<evidence type="ECO:0000313" key="5">
    <source>
        <dbReference type="Proteomes" id="UP001458880"/>
    </source>
</evidence>
<comment type="caution">
    <text evidence="4">The sequence shown here is derived from an EMBL/GenBank/DDBJ whole genome shotgun (WGS) entry which is preliminary data.</text>
</comment>
<keyword evidence="4" id="KW-0540">Nuclease</keyword>
<proteinExistence type="predicted"/>
<evidence type="ECO:0000256" key="1">
    <source>
        <dbReference type="ARBA" id="ARBA00001968"/>
    </source>
</evidence>
<evidence type="ECO:0000313" key="4">
    <source>
        <dbReference type="EMBL" id="KAK9745156.1"/>
    </source>
</evidence>
<dbReference type="GO" id="GO:0004519">
    <property type="term" value="F:endonuclease activity"/>
    <property type="evidence" value="ECO:0007669"/>
    <property type="project" value="UniProtKB-KW"/>
</dbReference>
<dbReference type="Pfam" id="PF13359">
    <property type="entry name" value="DDE_Tnp_4"/>
    <property type="match status" value="1"/>
</dbReference>
<keyword evidence="4" id="KW-0378">Hydrolase</keyword>
<dbReference type="EMBL" id="JASPKY010000051">
    <property type="protein sequence ID" value="KAK9745156.1"/>
    <property type="molecule type" value="Genomic_DNA"/>
</dbReference>
<gene>
    <name evidence="4" type="ORF">QE152_g7165</name>
</gene>
<organism evidence="4 5">
    <name type="scientific">Popillia japonica</name>
    <name type="common">Japanese beetle</name>
    <dbReference type="NCBI Taxonomy" id="7064"/>
    <lineage>
        <taxon>Eukaryota</taxon>
        <taxon>Metazoa</taxon>
        <taxon>Ecdysozoa</taxon>
        <taxon>Arthropoda</taxon>
        <taxon>Hexapoda</taxon>
        <taxon>Insecta</taxon>
        <taxon>Pterygota</taxon>
        <taxon>Neoptera</taxon>
        <taxon>Endopterygota</taxon>
        <taxon>Coleoptera</taxon>
        <taxon>Polyphaga</taxon>
        <taxon>Scarabaeiformia</taxon>
        <taxon>Scarabaeidae</taxon>
        <taxon>Rutelinae</taxon>
        <taxon>Popillia</taxon>
    </lineage>
</organism>